<feature type="transmembrane region" description="Helical" evidence="1">
    <location>
        <begin position="221"/>
        <end position="239"/>
    </location>
</feature>
<evidence type="ECO:0000259" key="2">
    <source>
        <dbReference type="Pfam" id="PF00487"/>
    </source>
</evidence>
<keyword evidence="1" id="KW-0812">Transmembrane</keyword>
<dbReference type="RefSeq" id="XP_004025050.1">
    <property type="nucleotide sequence ID" value="XM_004025001.1"/>
</dbReference>
<evidence type="ECO:0000313" key="4">
    <source>
        <dbReference type="Proteomes" id="UP000008983"/>
    </source>
</evidence>
<keyword evidence="4" id="KW-1185">Reference proteome</keyword>
<dbReference type="GO" id="GO:0006629">
    <property type="term" value="P:lipid metabolic process"/>
    <property type="evidence" value="ECO:0007669"/>
    <property type="project" value="InterPro"/>
</dbReference>
<sequence length="373" mass="42951">MQVQTSPPSSQQQTLTLFNGNREISLSEIRNSIPSHLFIKYESKFLVSVLYSLSSTLVLAYLAQTFIPLSVFYLPLWILYAIITGTVATGLWVLGHECGHNAFSEHKWANDILGYIIHTALLVPYFSWQWSHHVHHSKCNHLTEGETHVPRVKGDKCLEWRKKLKEIIGVESFSILQIISIALVGWPLYLIIGATGGPARGSTSHFFVPNNLFPKDKLLKVHFSNLGLIFVFYLLYLWARATSFTYVIAIYFGPYLIVNSWLTIITYLQHSEENVPHYDNKAWNWLKGAVSTIDRNYPEYINALHFEIGSTHVVHHLFHEIPHYSAREANFFVKQILGKAYYKDKKTIFQALFDIGKLDCVTEKEEGVYYYTQ</sequence>
<keyword evidence="1" id="KW-0472">Membrane</keyword>
<dbReference type="EMBL" id="GL984351">
    <property type="protein sequence ID" value="EGR27598.1"/>
    <property type="molecule type" value="Genomic_DNA"/>
</dbReference>
<dbReference type="InterPro" id="IPR012171">
    <property type="entry name" value="Fatty_acid_desaturase"/>
</dbReference>
<evidence type="ECO:0000313" key="3">
    <source>
        <dbReference type="EMBL" id="EGR27598.1"/>
    </source>
</evidence>
<dbReference type="OrthoDB" id="1461976at2759"/>
<feature type="transmembrane region" description="Helical" evidence="1">
    <location>
        <begin position="45"/>
        <end position="63"/>
    </location>
</feature>
<feature type="transmembrane region" description="Helical" evidence="1">
    <location>
        <begin position="70"/>
        <end position="92"/>
    </location>
</feature>
<name>G0R4K0_ICHMU</name>
<dbReference type="PANTHER" id="PTHR32100">
    <property type="entry name" value="OMEGA-6 FATTY ACID DESATURASE, CHLOROPLASTIC"/>
    <property type="match status" value="1"/>
</dbReference>
<proteinExistence type="predicted"/>
<dbReference type="GeneID" id="14903671"/>
<dbReference type="OMA" id="IGQHIFH"/>
<accession>G0R4K0</accession>
<dbReference type="eggNOG" id="ENOG502QQNB">
    <property type="taxonomic scope" value="Eukaryota"/>
</dbReference>
<gene>
    <name evidence="3" type="ORF">IMG5_193510</name>
</gene>
<dbReference type="STRING" id="857967.G0R4K0"/>
<dbReference type="AlphaFoldDB" id="G0R4K0"/>
<keyword evidence="1" id="KW-1133">Transmembrane helix</keyword>
<protein>
    <recommendedName>
        <fullName evidence="2">Fatty acid desaturase domain-containing protein</fullName>
    </recommendedName>
</protein>
<feature type="transmembrane region" description="Helical" evidence="1">
    <location>
        <begin position="168"/>
        <end position="192"/>
    </location>
</feature>
<reference evidence="3 4" key="1">
    <citation type="submission" date="2011-07" db="EMBL/GenBank/DDBJ databases">
        <authorList>
            <person name="Coyne R."/>
            <person name="Brami D."/>
            <person name="Johnson J."/>
            <person name="Hostetler J."/>
            <person name="Hannick L."/>
            <person name="Clark T."/>
            <person name="Cassidy-Hanley D."/>
            <person name="Inman J."/>
        </authorList>
    </citation>
    <scope>NUCLEOTIDE SEQUENCE [LARGE SCALE GENOMIC DNA]</scope>
    <source>
        <strain evidence="3 4">G5</strain>
    </source>
</reference>
<dbReference type="Pfam" id="PF00487">
    <property type="entry name" value="FA_desaturase"/>
    <property type="match status" value="1"/>
</dbReference>
<feature type="domain" description="Fatty acid desaturase" evidence="2">
    <location>
        <begin position="76"/>
        <end position="341"/>
    </location>
</feature>
<dbReference type="Proteomes" id="UP000008983">
    <property type="component" value="Unassembled WGS sequence"/>
</dbReference>
<dbReference type="CDD" id="cd03507">
    <property type="entry name" value="Delta12-FADS-like"/>
    <property type="match status" value="1"/>
</dbReference>
<evidence type="ECO:0000256" key="1">
    <source>
        <dbReference type="SAM" id="Phobius"/>
    </source>
</evidence>
<feature type="transmembrane region" description="Helical" evidence="1">
    <location>
        <begin position="246"/>
        <end position="268"/>
    </location>
</feature>
<dbReference type="InParanoid" id="G0R4K0"/>
<organism evidence="3 4">
    <name type="scientific">Ichthyophthirius multifiliis</name>
    <name type="common">White spot disease agent</name>
    <name type="synonym">Ich</name>
    <dbReference type="NCBI Taxonomy" id="5932"/>
    <lineage>
        <taxon>Eukaryota</taxon>
        <taxon>Sar</taxon>
        <taxon>Alveolata</taxon>
        <taxon>Ciliophora</taxon>
        <taxon>Intramacronucleata</taxon>
        <taxon>Oligohymenophorea</taxon>
        <taxon>Hymenostomatida</taxon>
        <taxon>Ophryoglenina</taxon>
        <taxon>Ichthyophthirius</taxon>
    </lineage>
</organism>
<dbReference type="InterPro" id="IPR005804">
    <property type="entry name" value="FA_desaturase_dom"/>
</dbReference>
<dbReference type="GO" id="GO:0016491">
    <property type="term" value="F:oxidoreductase activity"/>
    <property type="evidence" value="ECO:0007669"/>
    <property type="project" value="InterPro"/>
</dbReference>